<feature type="compositionally biased region" description="Polar residues" evidence="5">
    <location>
        <begin position="80"/>
        <end position="105"/>
    </location>
</feature>
<feature type="compositionally biased region" description="Low complexity" evidence="5">
    <location>
        <begin position="211"/>
        <end position="221"/>
    </location>
</feature>
<organism evidence="7">
    <name type="scientific">Absidia glauca</name>
    <name type="common">Pin mould</name>
    <dbReference type="NCBI Taxonomy" id="4829"/>
    <lineage>
        <taxon>Eukaryota</taxon>
        <taxon>Fungi</taxon>
        <taxon>Fungi incertae sedis</taxon>
        <taxon>Mucoromycota</taxon>
        <taxon>Mucoromycotina</taxon>
        <taxon>Mucoromycetes</taxon>
        <taxon>Mucorales</taxon>
        <taxon>Cunninghamellaceae</taxon>
        <taxon>Absidia</taxon>
    </lineage>
</organism>
<dbReference type="PROSITE" id="PS50048">
    <property type="entry name" value="ZN2_CY6_FUNGAL_2"/>
    <property type="match status" value="1"/>
</dbReference>
<feature type="region of interest" description="Disordered" evidence="5">
    <location>
        <begin position="1"/>
        <end position="121"/>
    </location>
</feature>
<keyword evidence="4" id="KW-0539">Nucleus</keyword>
<dbReference type="PROSITE" id="PS00463">
    <property type="entry name" value="ZN2_CY6_FUNGAL_1"/>
    <property type="match status" value="1"/>
</dbReference>
<dbReference type="InterPro" id="IPR050987">
    <property type="entry name" value="AtrR-like"/>
</dbReference>
<keyword evidence="8" id="KW-1185">Reference proteome</keyword>
<dbReference type="SMART" id="SM00066">
    <property type="entry name" value="GAL4"/>
    <property type="match status" value="1"/>
</dbReference>
<reference evidence="7" key="1">
    <citation type="submission" date="2016-04" db="EMBL/GenBank/DDBJ databases">
        <authorList>
            <person name="Evans L.H."/>
            <person name="Alamgir A."/>
            <person name="Owens N."/>
            <person name="Weber N.D."/>
            <person name="Virtaneva K."/>
            <person name="Barbian K."/>
            <person name="Babar A."/>
            <person name="Rosenke K."/>
        </authorList>
    </citation>
    <scope>NUCLEOTIDE SEQUENCE [LARGE SCALE GENOMIC DNA]</scope>
    <source>
        <strain evidence="7">CBS 101.48</strain>
    </source>
</reference>
<feature type="compositionally biased region" description="Basic and acidic residues" evidence="5">
    <location>
        <begin position="1"/>
        <end position="10"/>
    </location>
</feature>
<feature type="compositionally biased region" description="Polar residues" evidence="5">
    <location>
        <begin position="11"/>
        <end position="21"/>
    </location>
</feature>
<comment type="subcellular location">
    <subcellularLocation>
        <location evidence="1">Nucleus</location>
    </subcellularLocation>
</comment>
<proteinExistence type="predicted"/>
<dbReference type="SUPFAM" id="SSF57701">
    <property type="entry name" value="Zn2/Cys6 DNA-binding domain"/>
    <property type="match status" value="1"/>
</dbReference>
<dbReference type="EMBL" id="LT554703">
    <property type="protein sequence ID" value="SAM07065.1"/>
    <property type="molecule type" value="Genomic_DNA"/>
</dbReference>
<dbReference type="OrthoDB" id="2123952at2759"/>
<feature type="compositionally biased region" description="Low complexity" evidence="5">
    <location>
        <begin position="280"/>
        <end position="291"/>
    </location>
</feature>
<accession>A0A168RKH3</accession>
<feature type="compositionally biased region" description="Polar residues" evidence="5">
    <location>
        <begin position="191"/>
        <end position="210"/>
    </location>
</feature>
<evidence type="ECO:0000256" key="4">
    <source>
        <dbReference type="ARBA" id="ARBA00023242"/>
    </source>
</evidence>
<dbReference type="InParanoid" id="A0A168RKH3"/>
<evidence type="ECO:0000256" key="3">
    <source>
        <dbReference type="ARBA" id="ARBA00023125"/>
    </source>
</evidence>
<feature type="compositionally biased region" description="Basic and acidic residues" evidence="5">
    <location>
        <begin position="110"/>
        <end position="121"/>
    </location>
</feature>
<dbReference type="InterPro" id="IPR036864">
    <property type="entry name" value="Zn2-C6_fun-type_DNA-bd_sf"/>
</dbReference>
<protein>
    <recommendedName>
        <fullName evidence="6">Zn(2)-C6 fungal-type domain-containing protein</fullName>
    </recommendedName>
</protein>
<evidence type="ECO:0000313" key="7">
    <source>
        <dbReference type="EMBL" id="SAM07065.1"/>
    </source>
</evidence>
<feature type="region of interest" description="Disordered" evidence="5">
    <location>
        <begin position="191"/>
        <end position="295"/>
    </location>
</feature>
<dbReference type="AlphaFoldDB" id="A0A168RKH3"/>
<dbReference type="Pfam" id="PF00172">
    <property type="entry name" value="Zn_clus"/>
    <property type="match status" value="1"/>
</dbReference>
<dbReference type="GO" id="GO:0000981">
    <property type="term" value="F:DNA-binding transcription factor activity, RNA polymerase II-specific"/>
    <property type="evidence" value="ECO:0007669"/>
    <property type="project" value="InterPro"/>
</dbReference>
<keyword evidence="2" id="KW-0479">Metal-binding</keyword>
<dbReference type="GO" id="GO:0005634">
    <property type="term" value="C:nucleus"/>
    <property type="evidence" value="ECO:0007669"/>
    <property type="project" value="UniProtKB-SubCell"/>
</dbReference>
<dbReference type="GO" id="GO:0003677">
    <property type="term" value="F:DNA binding"/>
    <property type="evidence" value="ECO:0007669"/>
    <property type="project" value="UniProtKB-KW"/>
</dbReference>
<keyword evidence="3" id="KW-0238">DNA-binding</keyword>
<dbReference type="PANTHER" id="PTHR46910">
    <property type="entry name" value="TRANSCRIPTION FACTOR PDR1"/>
    <property type="match status" value="1"/>
</dbReference>
<dbReference type="STRING" id="4829.A0A168RKH3"/>
<dbReference type="OMA" id="PENDHDM"/>
<dbReference type="Gene3D" id="4.10.240.10">
    <property type="entry name" value="Zn(2)-C6 fungal-type DNA-binding domain"/>
    <property type="match status" value="1"/>
</dbReference>
<evidence type="ECO:0000259" key="6">
    <source>
        <dbReference type="PROSITE" id="PS50048"/>
    </source>
</evidence>
<dbReference type="CDD" id="cd00067">
    <property type="entry name" value="GAL4"/>
    <property type="match status" value="1"/>
</dbReference>
<dbReference type="GO" id="GO:0008270">
    <property type="term" value="F:zinc ion binding"/>
    <property type="evidence" value="ECO:0007669"/>
    <property type="project" value="InterPro"/>
</dbReference>
<dbReference type="Proteomes" id="UP000078561">
    <property type="component" value="Unassembled WGS sequence"/>
</dbReference>
<feature type="compositionally biased region" description="Polar residues" evidence="5">
    <location>
        <begin position="236"/>
        <end position="260"/>
    </location>
</feature>
<evidence type="ECO:0000256" key="1">
    <source>
        <dbReference type="ARBA" id="ARBA00004123"/>
    </source>
</evidence>
<dbReference type="InterPro" id="IPR001138">
    <property type="entry name" value="Zn2Cys6_DnaBD"/>
</dbReference>
<sequence>MSSHPTRSDQSDPTITSSATGFDQLHAGLRWQPDQQQQHQQLAIQQQQQQEGGLTLQCQHGQHGQQVGSDLPQSMRRIQPQPNSSTPIAQTHNAFVYPHSSNSPLLHSVHSPEETPENDHDMKRLRVSRACDGCRRKKIKCNTDGLGSTCRSCNSANTVCTFKDRYIEVLENRLKRMEQLIGGIAENKASTATTNQTHNNETVTSDGGSTALSPSSSSSSLSPPPPPPLPSAASPQTPNSAPLLSSTNDLPTLVGTSNSVMAKLTPPDGNNSERCPDFGTPTPTSNNTSTNVDSWKTRRPSIAEIHPRYIADLTTLPFLAQKFDVEDDRFASSVGVKIRRFGRSLVLYEEGDATTGRTPNQYLLEKLGLLKPDEAIPDVDDWISKVAGITKDTSDRLMKV</sequence>
<gene>
    <name evidence="7" type="primary">ABSGL_12699.1 scaffold 13359</name>
</gene>
<feature type="compositionally biased region" description="Low complexity" evidence="5">
    <location>
        <begin position="29"/>
        <end position="68"/>
    </location>
</feature>
<evidence type="ECO:0000313" key="8">
    <source>
        <dbReference type="Proteomes" id="UP000078561"/>
    </source>
</evidence>
<evidence type="ECO:0000256" key="5">
    <source>
        <dbReference type="SAM" id="MobiDB-lite"/>
    </source>
</evidence>
<feature type="domain" description="Zn(2)-C6 fungal-type" evidence="6">
    <location>
        <begin position="130"/>
        <end position="162"/>
    </location>
</feature>
<dbReference type="PANTHER" id="PTHR46910:SF3">
    <property type="entry name" value="HALOTOLERANCE PROTEIN 9-RELATED"/>
    <property type="match status" value="1"/>
</dbReference>
<name>A0A168RKH3_ABSGL</name>
<evidence type="ECO:0000256" key="2">
    <source>
        <dbReference type="ARBA" id="ARBA00022723"/>
    </source>
</evidence>